<evidence type="ECO:0000256" key="6">
    <source>
        <dbReference type="ARBA" id="ARBA00022832"/>
    </source>
</evidence>
<dbReference type="PANTHER" id="PTHR10655:SF17">
    <property type="entry name" value="LYSOPHOSPHOLIPASE-LIKE PROTEIN 1"/>
    <property type="match status" value="1"/>
</dbReference>
<protein>
    <recommendedName>
        <fullName evidence="3">Acyl-protein thioesterase 1</fullName>
        <ecNumber evidence="2">3.1.2.22</ecNumber>
    </recommendedName>
    <alternativeName>
        <fullName evidence="8">Palmitoyl-protein hydrolase</fullName>
    </alternativeName>
</protein>
<dbReference type="Gene3D" id="3.40.50.1820">
    <property type="entry name" value="alpha/beta hydrolase"/>
    <property type="match status" value="1"/>
</dbReference>
<comment type="similarity">
    <text evidence="1">Belongs to the AB hydrolase superfamily. AB hydrolase 2 family.</text>
</comment>
<reference evidence="12" key="1">
    <citation type="submission" date="2020-05" db="EMBL/GenBank/DDBJ databases">
        <title>Mycena genomes resolve the evolution of fungal bioluminescence.</title>
        <authorList>
            <person name="Tsai I.J."/>
        </authorList>
    </citation>
    <scope>NUCLEOTIDE SEQUENCE</scope>
    <source>
        <strain evidence="12">110903Hualien_Pintung</strain>
    </source>
</reference>
<evidence type="ECO:0000313" key="13">
    <source>
        <dbReference type="Proteomes" id="UP000613580"/>
    </source>
</evidence>
<dbReference type="Pfam" id="PF02230">
    <property type="entry name" value="Abhydrolase_2"/>
    <property type="match status" value="1"/>
</dbReference>
<evidence type="ECO:0000256" key="3">
    <source>
        <dbReference type="ARBA" id="ARBA00014923"/>
    </source>
</evidence>
<proteinExistence type="inferred from homology"/>
<name>A0A8H6S7H9_MYCCL</name>
<comment type="caution">
    <text evidence="12">The sequence shown here is derived from an EMBL/GenBank/DDBJ whole genome shotgun (WGS) entry which is preliminary data.</text>
</comment>
<evidence type="ECO:0000256" key="9">
    <source>
        <dbReference type="ARBA" id="ARBA00047337"/>
    </source>
</evidence>
<dbReference type="InterPro" id="IPR029058">
    <property type="entry name" value="AB_hydrolase_fold"/>
</dbReference>
<dbReference type="AlphaFoldDB" id="A0A8H6S7H9"/>
<dbReference type="InterPro" id="IPR050565">
    <property type="entry name" value="LYPA1-2/EST-like"/>
</dbReference>
<feature type="chain" id="PRO_5034447574" description="Acyl-protein thioesterase 1" evidence="10">
    <location>
        <begin position="23"/>
        <end position="267"/>
    </location>
</feature>
<keyword evidence="4" id="KW-0719">Serine esterase</keyword>
<keyword evidence="5" id="KW-0378">Hydrolase</keyword>
<evidence type="ECO:0000256" key="2">
    <source>
        <dbReference type="ARBA" id="ARBA00012423"/>
    </source>
</evidence>
<gene>
    <name evidence="12" type="ORF">HMN09_01155400</name>
</gene>
<dbReference type="EC" id="3.1.2.22" evidence="2"/>
<dbReference type="PANTHER" id="PTHR10655">
    <property type="entry name" value="LYSOPHOSPHOLIPASE-RELATED"/>
    <property type="match status" value="1"/>
</dbReference>
<accession>A0A8H6S7H9</accession>
<dbReference type="GO" id="GO:0052689">
    <property type="term" value="F:carboxylic ester hydrolase activity"/>
    <property type="evidence" value="ECO:0007669"/>
    <property type="project" value="UniProtKB-KW"/>
</dbReference>
<dbReference type="OrthoDB" id="2418081at2759"/>
<dbReference type="GO" id="GO:0005737">
    <property type="term" value="C:cytoplasm"/>
    <property type="evidence" value="ECO:0007669"/>
    <property type="project" value="TreeGrafter"/>
</dbReference>
<comment type="function">
    <text evidence="7">Hydrolyzes fatty acids from S-acylated cysteine residues in proteins with a strong preference for palmitoylated G-alpha proteins over other acyl substrates. Mediates the deacylation of G-alpha proteins such as GPA1 in vivo, but has weak or no activity toward palmitoylated Ras proteins. Has weak lysophospholipase activity in vitro; however such activity may not exist in vivo.</text>
</comment>
<evidence type="ECO:0000256" key="4">
    <source>
        <dbReference type="ARBA" id="ARBA00022487"/>
    </source>
</evidence>
<evidence type="ECO:0000256" key="5">
    <source>
        <dbReference type="ARBA" id="ARBA00022801"/>
    </source>
</evidence>
<organism evidence="12 13">
    <name type="scientific">Mycena chlorophos</name>
    <name type="common">Agaric fungus</name>
    <name type="synonym">Agaricus chlorophos</name>
    <dbReference type="NCBI Taxonomy" id="658473"/>
    <lineage>
        <taxon>Eukaryota</taxon>
        <taxon>Fungi</taxon>
        <taxon>Dikarya</taxon>
        <taxon>Basidiomycota</taxon>
        <taxon>Agaricomycotina</taxon>
        <taxon>Agaricomycetes</taxon>
        <taxon>Agaricomycetidae</taxon>
        <taxon>Agaricales</taxon>
        <taxon>Marasmiineae</taxon>
        <taxon>Mycenaceae</taxon>
        <taxon>Mycena</taxon>
    </lineage>
</organism>
<evidence type="ECO:0000259" key="11">
    <source>
        <dbReference type="Pfam" id="PF02230"/>
    </source>
</evidence>
<dbReference type="Proteomes" id="UP000613580">
    <property type="component" value="Unassembled WGS sequence"/>
</dbReference>
<dbReference type="GO" id="GO:0008474">
    <property type="term" value="F:palmitoyl-(protein) hydrolase activity"/>
    <property type="evidence" value="ECO:0007669"/>
    <property type="project" value="UniProtKB-EC"/>
</dbReference>
<dbReference type="GO" id="GO:0006631">
    <property type="term" value="P:fatty acid metabolic process"/>
    <property type="evidence" value="ECO:0007669"/>
    <property type="project" value="UniProtKB-KW"/>
</dbReference>
<keyword evidence="6" id="KW-0276">Fatty acid metabolism</keyword>
<keyword evidence="13" id="KW-1185">Reference proteome</keyword>
<feature type="signal peptide" evidence="10">
    <location>
        <begin position="1"/>
        <end position="22"/>
    </location>
</feature>
<evidence type="ECO:0000256" key="8">
    <source>
        <dbReference type="ARBA" id="ARBA00031195"/>
    </source>
</evidence>
<dbReference type="EMBL" id="JACAZE010000019">
    <property type="protein sequence ID" value="KAF7294268.1"/>
    <property type="molecule type" value="Genomic_DNA"/>
</dbReference>
<dbReference type="InterPro" id="IPR003140">
    <property type="entry name" value="PLipase/COase/thioEstase"/>
</dbReference>
<evidence type="ECO:0000313" key="12">
    <source>
        <dbReference type="EMBL" id="KAF7294268.1"/>
    </source>
</evidence>
<evidence type="ECO:0000256" key="10">
    <source>
        <dbReference type="SAM" id="SignalP"/>
    </source>
</evidence>
<comment type="catalytic activity">
    <reaction evidence="9">
        <text>S-hexadecanoyl-L-cysteinyl-[protein] + H2O = L-cysteinyl-[protein] + hexadecanoate + H(+)</text>
        <dbReference type="Rhea" id="RHEA:19233"/>
        <dbReference type="Rhea" id="RHEA-COMP:10131"/>
        <dbReference type="Rhea" id="RHEA-COMP:11032"/>
        <dbReference type="ChEBI" id="CHEBI:7896"/>
        <dbReference type="ChEBI" id="CHEBI:15377"/>
        <dbReference type="ChEBI" id="CHEBI:15378"/>
        <dbReference type="ChEBI" id="CHEBI:29950"/>
        <dbReference type="ChEBI" id="CHEBI:74151"/>
        <dbReference type="EC" id="3.1.2.22"/>
    </reaction>
</comment>
<dbReference type="SUPFAM" id="SSF53474">
    <property type="entry name" value="alpha/beta-Hydrolases"/>
    <property type="match status" value="1"/>
</dbReference>
<evidence type="ECO:0000256" key="1">
    <source>
        <dbReference type="ARBA" id="ARBA00006499"/>
    </source>
</evidence>
<evidence type="ECO:0000256" key="7">
    <source>
        <dbReference type="ARBA" id="ARBA00029392"/>
    </source>
</evidence>
<sequence length="267" mass="28871">MSSLPSLLVTAILLASIAYIFSGNSANNTPMAGVAPLASLTVPAATKHTATIIFVHGIGESASTWKPVAEKLRNDLPQVKWVLPNAPLTPFSGAGGMPIPCWFDIPAFGNQSRQDREGMLKTVYSLNKLITEEVDAGIPAERIVLGGFSQGAIMTLLTGLTGERKLGGMLVLSGFMPLRPDVKSMLSEHVKSQRIFMGHGALDRMVSYDWAVESVKWLREEVGLNTSPGDDLVGLSFNSYQGVQHTVSDQEFVDFKEWLKKALPSID</sequence>
<keyword evidence="10" id="KW-0732">Signal</keyword>
<feature type="domain" description="Phospholipase/carboxylesterase/thioesterase" evidence="11">
    <location>
        <begin position="42"/>
        <end position="261"/>
    </location>
</feature>
<keyword evidence="6" id="KW-0443">Lipid metabolism</keyword>